<dbReference type="Pfam" id="PF01075">
    <property type="entry name" value="Glyco_transf_9"/>
    <property type="match status" value="1"/>
</dbReference>
<organism evidence="3 4">
    <name type="scientific">Paucidesulfovibrio gracilis DSM 16080</name>
    <dbReference type="NCBI Taxonomy" id="1121449"/>
    <lineage>
        <taxon>Bacteria</taxon>
        <taxon>Pseudomonadati</taxon>
        <taxon>Thermodesulfobacteriota</taxon>
        <taxon>Desulfovibrionia</taxon>
        <taxon>Desulfovibrionales</taxon>
        <taxon>Desulfovibrionaceae</taxon>
        <taxon>Paucidesulfovibrio</taxon>
    </lineage>
</organism>
<dbReference type="EMBL" id="FUYC01000003">
    <property type="protein sequence ID" value="SKA78718.1"/>
    <property type="molecule type" value="Genomic_DNA"/>
</dbReference>
<dbReference type="AlphaFoldDB" id="A0A1T4WPC4"/>
<evidence type="ECO:0000313" key="3">
    <source>
        <dbReference type="EMBL" id="SKA78718.1"/>
    </source>
</evidence>
<dbReference type="GO" id="GO:0008713">
    <property type="term" value="F:ADP-heptose-lipopolysaccharide heptosyltransferase activity"/>
    <property type="evidence" value="ECO:0007669"/>
    <property type="project" value="TreeGrafter"/>
</dbReference>
<dbReference type="Proteomes" id="UP000190027">
    <property type="component" value="Unassembled WGS sequence"/>
</dbReference>
<dbReference type="OrthoDB" id="5506840at2"/>
<reference evidence="3 4" key="1">
    <citation type="submission" date="2017-02" db="EMBL/GenBank/DDBJ databases">
        <authorList>
            <person name="Peterson S.W."/>
        </authorList>
    </citation>
    <scope>NUCLEOTIDE SEQUENCE [LARGE SCALE GENOMIC DNA]</scope>
    <source>
        <strain evidence="3 4">DSM 16080</strain>
    </source>
</reference>
<evidence type="ECO:0000256" key="2">
    <source>
        <dbReference type="ARBA" id="ARBA00022679"/>
    </source>
</evidence>
<gene>
    <name evidence="3" type="ORF">SAMN02745704_01184</name>
</gene>
<dbReference type="InterPro" id="IPR051199">
    <property type="entry name" value="LPS_LOS_Heptosyltrfase"/>
</dbReference>
<dbReference type="STRING" id="1121449.SAMN02745704_01184"/>
<protein>
    <submittedName>
        <fullName evidence="3">ADP-heptose:LPS heptosyltransferase</fullName>
    </submittedName>
</protein>
<dbReference type="GO" id="GO:0005829">
    <property type="term" value="C:cytosol"/>
    <property type="evidence" value="ECO:0007669"/>
    <property type="project" value="TreeGrafter"/>
</dbReference>
<dbReference type="SUPFAM" id="SSF53756">
    <property type="entry name" value="UDP-Glycosyltransferase/glycogen phosphorylase"/>
    <property type="match status" value="1"/>
</dbReference>
<keyword evidence="2 3" id="KW-0808">Transferase</keyword>
<dbReference type="PANTHER" id="PTHR30160">
    <property type="entry name" value="TETRAACYLDISACCHARIDE 4'-KINASE-RELATED"/>
    <property type="match status" value="1"/>
</dbReference>
<evidence type="ECO:0000313" key="4">
    <source>
        <dbReference type="Proteomes" id="UP000190027"/>
    </source>
</evidence>
<keyword evidence="1" id="KW-0328">Glycosyltransferase</keyword>
<dbReference type="InterPro" id="IPR002201">
    <property type="entry name" value="Glyco_trans_9"/>
</dbReference>
<evidence type="ECO:0000256" key="1">
    <source>
        <dbReference type="ARBA" id="ARBA00022676"/>
    </source>
</evidence>
<dbReference type="PANTHER" id="PTHR30160:SF7">
    <property type="entry name" value="ADP-HEPTOSE--LPS HEPTOSYLTRANSFERASE 2"/>
    <property type="match status" value="1"/>
</dbReference>
<accession>A0A1T4WPC4</accession>
<sequence>MGRELVVQLARFGDLVQTKRLVRSLELCGSEVHLCVDRSLRGLAKLLYPHAVVHGVCAHGGGTNAGEVVLNNRAAFDTLADLKFDTVYNLNFSPLNFRLASLFAPETVRGYQSFDGQDVVSPWAGMGIRWSKERRIALNLVDFWGGYAPRPCPPEAVNPVARPGGNGIGIALAGRESRRSLPVPTLREVAKTAWNILGKPHVKLLGTATEAGAARALRKELPSEMQERTSDLTGKTDWATLIEAVQGMDLLLTPDTGIMHLAAHLGVPVAAFFLSSAWCFETGPYGKGHTVFQALQPCLPCLEHESCPYNVRCGEGFDDPMFLRFFTTRKAEHAPAGIMGLRSDLDSLGVEFISFGGEDADTRSRVALRTFVAEHLGISGPNLDSKSNISLAQRLYHERDWVVAPKEKQTPDLLTNGEYDSQQKLENI</sequence>
<dbReference type="GO" id="GO:0009244">
    <property type="term" value="P:lipopolysaccharide core region biosynthetic process"/>
    <property type="evidence" value="ECO:0007669"/>
    <property type="project" value="TreeGrafter"/>
</dbReference>
<keyword evidence="4" id="KW-1185">Reference proteome</keyword>
<proteinExistence type="predicted"/>
<dbReference type="CDD" id="cd03789">
    <property type="entry name" value="GT9_LPS_heptosyltransferase"/>
    <property type="match status" value="1"/>
</dbReference>
<dbReference type="Gene3D" id="3.40.50.2000">
    <property type="entry name" value="Glycogen Phosphorylase B"/>
    <property type="match status" value="1"/>
</dbReference>
<name>A0A1T4WPC4_9BACT</name>